<reference evidence="1 2" key="1">
    <citation type="submission" date="2024-01" db="EMBL/GenBank/DDBJ databases">
        <title>Unpublished Manusciprt.</title>
        <authorList>
            <person name="Duman M."/>
            <person name="Valdes E.G."/>
            <person name="Ajmi N."/>
            <person name="Altun S."/>
            <person name="Saticioglu I.B."/>
        </authorList>
    </citation>
    <scope>NUCLEOTIDE SEQUENCE [LARGE SCALE GENOMIC DNA]</scope>
    <source>
        <strain evidence="1 2">148P</strain>
    </source>
</reference>
<sequence>MTSQKPARHTQLRESAMLAKGKTRILHSGDWLTAQRVVELAPLNSEFRCSLVAEWWRAGKIFALHHEGIDYFPIYAFDPAADYQPRPGLAPVITTLASKKDGWGMAFWFGSSNSVLGGRMPKDCG</sequence>
<accession>A0ABU7HRP9</accession>
<organism evidence="1 2">
    <name type="scientific">Pseudomonas ulcerans</name>
    <dbReference type="NCBI Taxonomy" id="3115852"/>
    <lineage>
        <taxon>Bacteria</taxon>
        <taxon>Pseudomonadati</taxon>
        <taxon>Pseudomonadota</taxon>
        <taxon>Gammaproteobacteria</taxon>
        <taxon>Pseudomonadales</taxon>
        <taxon>Pseudomonadaceae</taxon>
        <taxon>Pseudomonas</taxon>
    </lineage>
</organism>
<dbReference type="Proteomes" id="UP001335100">
    <property type="component" value="Unassembled WGS sequence"/>
</dbReference>
<protein>
    <submittedName>
        <fullName evidence="1">Uncharacterized protein</fullName>
    </submittedName>
</protein>
<dbReference type="EMBL" id="JAZDQJ010000013">
    <property type="protein sequence ID" value="MEE1934215.1"/>
    <property type="molecule type" value="Genomic_DNA"/>
</dbReference>
<keyword evidence="2" id="KW-1185">Reference proteome</keyword>
<evidence type="ECO:0000313" key="1">
    <source>
        <dbReference type="EMBL" id="MEE1934215.1"/>
    </source>
</evidence>
<proteinExistence type="predicted"/>
<name>A0ABU7HRP9_9PSED</name>
<comment type="caution">
    <text evidence="1">The sequence shown here is derived from an EMBL/GenBank/DDBJ whole genome shotgun (WGS) entry which is preliminary data.</text>
</comment>
<dbReference type="RefSeq" id="WP_330074993.1">
    <property type="nucleotide sequence ID" value="NZ_JAZDQJ010000013.1"/>
</dbReference>
<evidence type="ECO:0000313" key="2">
    <source>
        <dbReference type="Proteomes" id="UP001335100"/>
    </source>
</evidence>
<gene>
    <name evidence="1" type="ORF">V0R50_13360</name>
</gene>